<dbReference type="Gene3D" id="3.50.30.10">
    <property type="entry name" value="Phosphohistidine domain"/>
    <property type="match status" value="1"/>
</dbReference>
<dbReference type="PANTHER" id="PTHR43615">
    <property type="entry name" value="PHOSPHOENOLPYRUVATE SYNTHASE-RELATED"/>
    <property type="match status" value="1"/>
</dbReference>
<dbReference type="EMBL" id="FXTU01000003">
    <property type="protein sequence ID" value="SMP19824.1"/>
    <property type="molecule type" value="Genomic_DNA"/>
</dbReference>
<dbReference type="Pfam" id="PF01326">
    <property type="entry name" value="PPDK_N"/>
    <property type="match status" value="1"/>
</dbReference>
<name>A0AA46AFH9_9BACL</name>
<evidence type="ECO:0000259" key="4">
    <source>
        <dbReference type="Pfam" id="PF01326"/>
    </source>
</evidence>
<keyword evidence="1" id="KW-0547">Nucleotide-binding</keyword>
<reference evidence="5" key="1">
    <citation type="submission" date="2017-05" db="EMBL/GenBank/DDBJ databases">
        <authorList>
            <person name="Varghese N."/>
            <person name="Submissions S."/>
        </authorList>
    </citation>
    <scope>NUCLEOTIDE SEQUENCE</scope>
    <source>
        <strain evidence="5">DSM 45262</strain>
    </source>
</reference>
<dbReference type="FunFam" id="3.30.1490.20:FF:000010">
    <property type="entry name" value="Phosphoenolpyruvate synthase"/>
    <property type="match status" value="1"/>
</dbReference>
<evidence type="ECO:0000259" key="3">
    <source>
        <dbReference type="Pfam" id="PF00391"/>
    </source>
</evidence>
<dbReference type="NCBIfam" id="NF004877">
    <property type="entry name" value="PRK06241.1-2"/>
    <property type="match status" value="1"/>
</dbReference>
<keyword evidence="2" id="KW-0067">ATP-binding</keyword>
<dbReference type="SUPFAM" id="SSF56059">
    <property type="entry name" value="Glutathione synthetase ATP-binding domain-like"/>
    <property type="match status" value="1"/>
</dbReference>
<accession>A0AA46AFH9</accession>
<evidence type="ECO:0000313" key="5">
    <source>
        <dbReference type="EMBL" id="SMP19824.1"/>
    </source>
</evidence>
<dbReference type="PANTHER" id="PTHR43615:SF1">
    <property type="entry name" value="PPDK_N DOMAIN-CONTAINING PROTEIN"/>
    <property type="match status" value="1"/>
</dbReference>
<dbReference type="InterPro" id="IPR002192">
    <property type="entry name" value="PPDK_AMP/ATP-bd"/>
</dbReference>
<dbReference type="InterPro" id="IPR013815">
    <property type="entry name" value="ATP_grasp_subdomain_1"/>
</dbReference>
<dbReference type="Gene3D" id="3.30.1490.20">
    <property type="entry name" value="ATP-grasp fold, A domain"/>
    <property type="match status" value="1"/>
</dbReference>
<evidence type="ECO:0000256" key="1">
    <source>
        <dbReference type="ARBA" id="ARBA00022741"/>
    </source>
</evidence>
<dbReference type="InterPro" id="IPR051549">
    <property type="entry name" value="PEP_Utilizing_Enz"/>
</dbReference>
<protein>
    <submittedName>
        <fullName evidence="5">Phosphoenolpyruvate synthase</fullName>
    </submittedName>
</protein>
<gene>
    <name evidence="5" type="ORF">SAMN06265361_103315</name>
</gene>
<dbReference type="InterPro" id="IPR008279">
    <property type="entry name" value="PEP-util_enz_mobile_dom"/>
</dbReference>
<dbReference type="Proteomes" id="UP001157946">
    <property type="component" value="Unassembled WGS sequence"/>
</dbReference>
<dbReference type="GO" id="GO:0016301">
    <property type="term" value="F:kinase activity"/>
    <property type="evidence" value="ECO:0007669"/>
    <property type="project" value="InterPro"/>
</dbReference>
<evidence type="ECO:0000256" key="2">
    <source>
        <dbReference type="ARBA" id="ARBA00022840"/>
    </source>
</evidence>
<organism evidence="5 6">
    <name type="scientific">Laceyella tengchongensis</name>
    <dbReference type="NCBI Taxonomy" id="574699"/>
    <lineage>
        <taxon>Bacteria</taxon>
        <taxon>Bacillati</taxon>
        <taxon>Bacillota</taxon>
        <taxon>Bacilli</taxon>
        <taxon>Bacillales</taxon>
        <taxon>Thermoactinomycetaceae</taxon>
        <taxon>Laceyella</taxon>
    </lineage>
</organism>
<evidence type="ECO:0000313" key="6">
    <source>
        <dbReference type="Proteomes" id="UP001157946"/>
    </source>
</evidence>
<dbReference type="GO" id="GO:0005524">
    <property type="term" value="F:ATP binding"/>
    <property type="evidence" value="ECO:0007669"/>
    <property type="project" value="UniProtKB-KW"/>
</dbReference>
<comment type="caution">
    <text evidence="5">The sequence shown here is derived from an EMBL/GenBank/DDBJ whole genome shotgun (WGS) entry which is preliminary data.</text>
</comment>
<sequence length="890" mass="99556">METYVMHFHEIDQTHVSEVGGKGANLGELCKAGFPVPPGFCITTSAYRDFVGSSGEFDEWLNELAKLKPEQLDQISFWGQRIRNHLLFLSPSEQFTSALFDAWKKEGTERAYAVRSSATAEDLPTASFAGQQETYLNVKGFDPLLEAVKKCWASLFTDRAIVYRIKNGFDHRSVRLSVVVQQMVIPDVSGIMFTADPITGHRNTVSIDAGFGLGEAFVSGLVTADLYKVRGNRISDKQIATKQKGIFAMPQGGTETRDLPPEQRQKQALPDEKILELAELGRRIKKHYGTEQDIEWCLEGDRFFILQSRPITSLYPLPSAKETSLRIYLSFGHKQMMTDYMKPLGISVLRTLVPINKQSVHSESNSLVEAGGRLFLDCTPALHLTSIRNKICANAELDDDLLALSKAIRMEEFQQSLPRRGVRRQFFRTFKRIFTVYGRAIPLWIKLFYFGDPQKAAKQAHITYQQNLARCRQKLLGLSGSERMKALQDSVARDVLKALADSLACTLAGLMAGVILERRVKKWLGEEVPPALHKSPPGNVTSEMGLMIGDLADAARDCPALLQYLETAQDETFYEGLRNIEGGEAFQAKLSAFMEKYGMRAPGEIDITRVRYREKPTLLVPSILSHIRSNKVNEHRENFNRGEQEAHETIQSLLSRIRKTRGGARKAKRLARLISIYRHNVGIRELPKYIIIRHFALFREAILEEAEQLCQQGVLKQKEDIFYFTLDELVALVEHRLPDAQSLIDSRKLQEAHYSKLSPPLVMTSDGEIFTAARRNEKAPPGALIGIPASAGIVEGYVKVVRSLEEGRLNKGDILVAPHTDPGWTPLFHSAKALVTEVGGLMTHGSVVAREYGIPAVVGVEKATTRLKDGQYIRVDGTNGYVEILADSAD</sequence>
<proteinExistence type="predicted"/>
<feature type="domain" description="Pyruvate phosphate dikinase AMP/ATP-binding" evidence="4">
    <location>
        <begin position="17"/>
        <end position="314"/>
    </location>
</feature>
<feature type="domain" description="PEP-utilising enzyme mobile" evidence="3">
    <location>
        <begin position="810"/>
        <end position="880"/>
    </location>
</feature>
<dbReference type="Pfam" id="PF00391">
    <property type="entry name" value="PEP-utilizers"/>
    <property type="match status" value="1"/>
</dbReference>
<dbReference type="NCBIfam" id="NF004878">
    <property type="entry name" value="PRK06241.1-3"/>
    <property type="match status" value="1"/>
</dbReference>
<dbReference type="AlphaFoldDB" id="A0AA46AFH9"/>
<dbReference type="RefSeq" id="WP_102992339.1">
    <property type="nucleotide sequence ID" value="NZ_FXTU01000003.1"/>
</dbReference>
<dbReference type="Gene3D" id="3.30.470.20">
    <property type="entry name" value="ATP-grasp fold, B domain"/>
    <property type="match status" value="1"/>
</dbReference>
<keyword evidence="6" id="KW-1185">Reference proteome</keyword>
<dbReference type="InterPro" id="IPR036637">
    <property type="entry name" value="Phosphohistidine_dom_sf"/>
</dbReference>
<dbReference type="SUPFAM" id="SSF52009">
    <property type="entry name" value="Phosphohistidine domain"/>
    <property type="match status" value="1"/>
</dbReference>